<evidence type="ECO:0000259" key="1">
    <source>
        <dbReference type="Pfam" id="PF02900"/>
    </source>
</evidence>
<dbReference type="Proteomes" id="UP000571950">
    <property type="component" value="Unassembled WGS sequence"/>
</dbReference>
<dbReference type="EMBL" id="JACIDT010000011">
    <property type="protein sequence ID" value="MBB3927394.1"/>
    <property type="molecule type" value="Genomic_DNA"/>
</dbReference>
<keyword evidence="2" id="KW-0223">Dioxygenase</keyword>
<dbReference type="InterPro" id="IPR034938">
    <property type="entry name" value="3MGA_Dioxygenase"/>
</dbReference>
<gene>
    <name evidence="2" type="ORF">GGR43_003123</name>
</gene>
<dbReference type="GO" id="GO:0016702">
    <property type="term" value="F:oxidoreductase activity, acting on single donors with incorporation of molecular oxygen, incorporation of two atoms of oxygen"/>
    <property type="evidence" value="ECO:0007669"/>
    <property type="project" value="UniProtKB-ARBA"/>
</dbReference>
<reference evidence="2 3" key="1">
    <citation type="submission" date="2020-08" db="EMBL/GenBank/DDBJ databases">
        <title>Genomic Encyclopedia of Type Strains, Phase IV (KMG-IV): sequencing the most valuable type-strain genomes for metagenomic binning, comparative biology and taxonomic classification.</title>
        <authorList>
            <person name="Goeker M."/>
        </authorList>
    </citation>
    <scope>NUCLEOTIDE SEQUENCE [LARGE SCALE GENOMIC DNA]</scope>
    <source>
        <strain evidence="2 3">DSM 26189</strain>
    </source>
</reference>
<keyword evidence="3" id="KW-1185">Reference proteome</keyword>
<comment type="caution">
    <text evidence="2">The sequence shown here is derived from an EMBL/GenBank/DDBJ whole genome shotgun (WGS) entry which is preliminary data.</text>
</comment>
<accession>A0A7W6BK39</accession>
<dbReference type="GO" id="GO:0008198">
    <property type="term" value="F:ferrous iron binding"/>
    <property type="evidence" value="ECO:0007669"/>
    <property type="project" value="InterPro"/>
</dbReference>
<dbReference type="SUPFAM" id="SSF53213">
    <property type="entry name" value="LigB-like"/>
    <property type="match status" value="1"/>
</dbReference>
<proteinExistence type="predicted"/>
<dbReference type="RefSeq" id="WP_188072889.1">
    <property type="nucleotide sequence ID" value="NZ_BSPS01000034.1"/>
</dbReference>
<protein>
    <submittedName>
        <fullName evidence="2">3-O-methylgallate 3,4-dioxygenase</fullName>
        <ecNumber evidence="2">1.13.11.-</ecNumber>
    </submittedName>
</protein>
<dbReference type="CDD" id="cd07366">
    <property type="entry name" value="3MGA_Dioxygenase"/>
    <property type="match status" value="1"/>
</dbReference>
<dbReference type="InterPro" id="IPR004183">
    <property type="entry name" value="Xdiol_dOase_suB"/>
</dbReference>
<dbReference type="Pfam" id="PF02900">
    <property type="entry name" value="LigB"/>
    <property type="match status" value="1"/>
</dbReference>
<dbReference type="Gene3D" id="3.40.830.10">
    <property type="entry name" value="LigB-like"/>
    <property type="match status" value="1"/>
</dbReference>
<organism evidence="2 3">
    <name type="scientific">Sphingobium jiangsuense</name>
    <dbReference type="NCBI Taxonomy" id="870476"/>
    <lineage>
        <taxon>Bacteria</taxon>
        <taxon>Pseudomonadati</taxon>
        <taxon>Pseudomonadota</taxon>
        <taxon>Alphaproteobacteria</taxon>
        <taxon>Sphingomonadales</taxon>
        <taxon>Sphingomonadaceae</taxon>
        <taxon>Sphingobium</taxon>
    </lineage>
</organism>
<feature type="domain" description="Extradiol ring-cleavage dioxygenase class III enzyme subunit B" evidence="1">
    <location>
        <begin position="78"/>
        <end position="300"/>
    </location>
</feature>
<dbReference type="EC" id="1.13.11.-" evidence="2"/>
<evidence type="ECO:0000313" key="2">
    <source>
        <dbReference type="EMBL" id="MBB3927394.1"/>
    </source>
</evidence>
<name>A0A7W6BK39_9SPHN</name>
<evidence type="ECO:0000313" key="3">
    <source>
        <dbReference type="Proteomes" id="UP000571950"/>
    </source>
</evidence>
<sequence length="330" mass="36495">MARIVMGIGTSHGPMLVTSPEQWASRLAFDKAVDHAWRGGSWRFEQLVAERAGQGFDRQVTPEAMAAHQARCQAALDELARLFAEARIDVAVIIGNDQMEIFDERLIPAFAVFHGEAITNYEFPPERLAQLPPGIEQSLPGYIPSGGAVYAGQPDLARAIIGRAMRDGFDVAAMKALPKPETPHAFGFVYRRIMRDRPVPSVPVLVNTFYPPNQPTVRRCYDFGKSILRGIEEWDSDARVAVFASGGLTHFVIDEEIDRLFLDAIRARDIGRVADLGEAVFQDGTSELKNWIPLAGMMADLGLEPEILDYVPCYRSEAGTGNAMGFVCWR</sequence>
<dbReference type="AlphaFoldDB" id="A0A7W6BK39"/>
<keyword evidence="2" id="KW-0560">Oxidoreductase</keyword>